<comment type="caution">
    <text evidence="2">The sequence shown here is derived from an EMBL/GenBank/DDBJ whole genome shotgun (WGS) entry which is preliminary data.</text>
</comment>
<keyword evidence="1" id="KW-1133">Transmembrane helix</keyword>
<feature type="transmembrane region" description="Helical" evidence="1">
    <location>
        <begin position="5"/>
        <end position="24"/>
    </location>
</feature>
<evidence type="ECO:0008006" key="4">
    <source>
        <dbReference type="Google" id="ProtNLM"/>
    </source>
</evidence>
<evidence type="ECO:0000256" key="1">
    <source>
        <dbReference type="SAM" id="Phobius"/>
    </source>
</evidence>
<evidence type="ECO:0000313" key="3">
    <source>
        <dbReference type="Proteomes" id="UP000245076"/>
    </source>
</evidence>
<feature type="transmembrane region" description="Helical" evidence="1">
    <location>
        <begin position="36"/>
        <end position="58"/>
    </location>
</feature>
<keyword evidence="1" id="KW-0472">Membrane</keyword>
<dbReference type="RefSeq" id="WP_245915569.1">
    <property type="nucleotide sequence ID" value="NZ_BFAY01000011.1"/>
</dbReference>
<dbReference type="AlphaFoldDB" id="A0A2P2D4Q6"/>
<evidence type="ECO:0000313" key="2">
    <source>
        <dbReference type="EMBL" id="GBF39608.1"/>
    </source>
</evidence>
<proteinExistence type="predicted"/>
<name>A0A2P2D4Q6_9LEPT</name>
<gene>
    <name evidence="2" type="ORF">LPTSP1_26110</name>
</gene>
<accession>A0A2P2D4Q6</accession>
<dbReference type="PANTHER" id="PTHR36974">
    <property type="entry name" value="MEMBRANE PROTEIN-RELATED"/>
    <property type="match status" value="1"/>
</dbReference>
<feature type="transmembrane region" description="Helical" evidence="1">
    <location>
        <begin position="65"/>
        <end position="84"/>
    </location>
</feature>
<keyword evidence="1" id="KW-0812">Transmembrane</keyword>
<organism evidence="2 3">
    <name type="scientific">Leptospira johnsonii</name>
    <dbReference type="NCBI Taxonomy" id="1917820"/>
    <lineage>
        <taxon>Bacteria</taxon>
        <taxon>Pseudomonadati</taxon>
        <taxon>Spirochaetota</taxon>
        <taxon>Spirochaetia</taxon>
        <taxon>Leptospirales</taxon>
        <taxon>Leptospiraceae</taxon>
        <taxon>Leptospira</taxon>
    </lineage>
</organism>
<dbReference type="PANTHER" id="PTHR36974:SF1">
    <property type="entry name" value="DOXX FAMILY MEMBRANE PROTEIN"/>
    <property type="match status" value="1"/>
</dbReference>
<dbReference type="EMBL" id="BFAY01000011">
    <property type="protein sequence ID" value="GBF39608.1"/>
    <property type="molecule type" value="Genomic_DNA"/>
</dbReference>
<keyword evidence="3" id="KW-1185">Reference proteome</keyword>
<feature type="transmembrane region" description="Helical" evidence="1">
    <location>
        <begin position="96"/>
        <end position="116"/>
    </location>
</feature>
<protein>
    <recommendedName>
        <fullName evidence="4">DoxX family protein</fullName>
    </recommendedName>
</protein>
<dbReference type="Proteomes" id="UP000245076">
    <property type="component" value="Unassembled WGS sequence"/>
</dbReference>
<sequence>MVRKILFYLMVVFYLLAGSAHFIIPEFYYGMMPPYIPYHYEVNILAGVTEILLALALLPSSTRVSAAWGIIILLIAVFPANIQMSLNAYESKDPKFLLTLIRLPFQILFLSWAWMFTKKDSV</sequence>
<reference evidence="2 3" key="1">
    <citation type="submission" date="2018-02" db="EMBL/GenBank/DDBJ databases">
        <title>Novel Leptospira species isolated from soil and water in Japan.</title>
        <authorList>
            <person name="Nakao R."/>
            <person name="Masuzawa T."/>
        </authorList>
    </citation>
    <scope>NUCLEOTIDE SEQUENCE [LARGE SCALE GENOMIC DNA]</scope>
    <source>
        <strain evidence="2 3">E8</strain>
    </source>
</reference>